<dbReference type="InterPro" id="IPR029044">
    <property type="entry name" value="Nucleotide-diphossugar_trans"/>
</dbReference>
<keyword evidence="8 17" id="KW-0479">Metal-binding</keyword>
<evidence type="ECO:0000256" key="18">
    <source>
        <dbReference type="PIRSR" id="PIRSR605027-6"/>
    </source>
</evidence>
<dbReference type="PANTHER" id="PTHR10896:SF50">
    <property type="entry name" value="GALACTOSYLGALACTOSYLXYLOSYLPROTEIN 3-BETA-GLUCURONOSYLTRANSFERASE P"/>
    <property type="match status" value="1"/>
</dbReference>
<dbReference type="GO" id="GO:0000139">
    <property type="term" value="C:Golgi membrane"/>
    <property type="evidence" value="ECO:0007669"/>
    <property type="project" value="UniProtKB-SubCell"/>
</dbReference>
<dbReference type="GO" id="GO:0050650">
    <property type="term" value="P:chondroitin sulfate proteoglycan biosynthetic process"/>
    <property type="evidence" value="ECO:0007669"/>
    <property type="project" value="TreeGrafter"/>
</dbReference>
<keyword evidence="9 19" id="KW-0735">Signal-anchor</keyword>
<dbReference type="Pfam" id="PF03360">
    <property type="entry name" value="Glyco_transf_43"/>
    <property type="match status" value="1"/>
</dbReference>
<keyword evidence="11 19" id="KW-0333">Golgi apparatus</keyword>
<dbReference type="CDD" id="cd00218">
    <property type="entry name" value="GlcAT-I"/>
    <property type="match status" value="1"/>
</dbReference>
<dbReference type="SUPFAM" id="SSF53448">
    <property type="entry name" value="Nucleotide-diphospho-sugar transferases"/>
    <property type="match status" value="1"/>
</dbReference>
<evidence type="ECO:0000256" key="16">
    <source>
        <dbReference type="PIRSR" id="PIRSR605027-1"/>
    </source>
</evidence>
<evidence type="ECO:0000256" key="15">
    <source>
        <dbReference type="ARBA" id="ARBA00047979"/>
    </source>
</evidence>
<evidence type="ECO:0000256" key="3">
    <source>
        <dbReference type="ARBA" id="ARBA00004922"/>
    </source>
</evidence>
<keyword evidence="10" id="KW-1133">Transmembrane helix</keyword>
<proteinExistence type="inferred from homology"/>
<gene>
    <name evidence="20" type="ORF">MNOR_LOCUS26804</name>
</gene>
<dbReference type="GO" id="GO:0005975">
    <property type="term" value="P:carbohydrate metabolic process"/>
    <property type="evidence" value="ECO:0007669"/>
    <property type="project" value="TreeGrafter"/>
</dbReference>
<keyword evidence="6 19" id="KW-0808">Transferase</keyword>
<evidence type="ECO:0000256" key="12">
    <source>
        <dbReference type="ARBA" id="ARBA00023136"/>
    </source>
</evidence>
<feature type="active site" description="Proton donor/acceptor" evidence="16">
    <location>
        <position position="298"/>
    </location>
</feature>
<dbReference type="EMBL" id="CAXKWB010027252">
    <property type="protein sequence ID" value="CAL4131623.1"/>
    <property type="molecule type" value="Genomic_DNA"/>
</dbReference>
<evidence type="ECO:0000256" key="1">
    <source>
        <dbReference type="ARBA" id="ARBA00001936"/>
    </source>
</evidence>
<reference evidence="20 21" key="1">
    <citation type="submission" date="2024-05" db="EMBL/GenBank/DDBJ databases">
        <authorList>
            <person name="Wallberg A."/>
        </authorList>
    </citation>
    <scope>NUCLEOTIDE SEQUENCE [LARGE SCALE GENOMIC DNA]</scope>
</reference>
<sequence length="363" mass="41589">MSLRKLKNSIIIQKFISTCMCILWCRHAALLLLLVPRRPSHGNHNEALSNTPIKNIIRITDETDMAIIPKRTNISLRGPTTQPYVRPKDRCPVVSGLAKCKGSKRKWVEGLPPLYIITPTYPRAEQIPELTRTGQTLLNVPNVVWIVSEDAPAPTPRVLQYLNETSLRTIYLRDRMPAKYHAKEHKPKGVANRLAGLQWIRDNAKDGVFYFADDDNTYDIRLFEEMRWTKGVSMFPVGLVTDFGVSTPIVNDGVVVGFYDGWISKRKYLVDMAGFAVNVQYFLSRPNATMPFRAGREEDEFMRSLNIEFKDIEPLVSNCTKIWVWHTQTKKNYRAKAVPAKYMHIPTNGTNLDEIKNLIWRGS</sequence>
<evidence type="ECO:0000256" key="7">
    <source>
        <dbReference type="ARBA" id="ARBA00022692"/>
    </source>
</evidence>
<evidence type="ECO:0000256" key="13">
    <source>
        <dbReference type="ARBA" id="ARBA00023180"/>
    </source>
</evidence>
<dbReference type="Proteomes" id="UP001497623">
    <property type="component" value="Unassembled WGS sequence"/>
</dbReference>
<comment type="catalytic activity">
    <reaction evidence="15 19">
        <text>3-O-(beta-D-galactosyl-(1-&gt;3)-beta-D-galactosyl-(1-&gt;4)-beta-D-xylosyl)-L-seryl-[protein] + UDP-alpha-D-glucuronate = 3-O-(beta-D-GlcA-(1-&gt;3)-beta-D-Gal-(1-&gt;3)-beta-D-Gal-(1-&gt;4)-beta-D-Xyl)-L-seryl-[protein] + UDP + H(+)</text>
        <dbReference type="Rhea" id="RHEA:24168"/>
        <dbReference type="Rhea" id="RHEA-COMP:12571"/>
        <dbReference type="Rhea" id="RHEA-COMP:12573"/>
        <dbReference type="ChEBI" id="CHEBI:15378"/>
        <dbReference type="ChEBI" id="CHEBI:58052"/>
        <dbReference type="ChEBI" id="CHEBI:58223"/>
        <dbReference type="ChEBI" id="CHEBI:132090"/>
        <dbReference type="ChEBI" id="CHEBI:132093"/>
        <dbReference type="EC" id="2.4.1.135"/>
    </reaction>
</comment>
<dbReference type="FunFam" id="3.90.550.10:FF:000044">
    <property type="entry name" value="Galactosylgalactosylxylosylprotein 3-beta-glucuronosyltransferase"/>
    <property type="match status" value="1"/>
</dbReference>
<comment type="pathway">
    <text evidence="3 19">Protein modification; protein glycosylation.</text>
</comment>
<comment type="subcellular location">
    <subcellularLocation>
        <location evidence="2 19">Golgi apparatus membrane</location>
        <topology evidence="2 19">Single-pass type II membrane protein</topology>
    </subcellularLocation>
</comment>
<name>A0AAV2RQB4_MEGNR</name>
<keyword evidence="13 18" id="KW-0325">Glycoprotein</keyword>
<comment type="caution">
    <text evidence="20">The sequence shown here is derived from an EMBL/GenBank/DDBJ whole genome shotgun (WGS) entry which is preliminary data.</text>
</comment>
<organism evidence="20 21">
    <name type="scientific">Meganyctiphanes norvegica</name>
    <name type="common">Northern krill</name>
    <name type="synonym">Thysanopoda norvegica</name>
    <dbReference type="NCBI Taxonomy" id="48144"/>
    <lineage>
        <taxon>Eukaryota</taxon>
        <taxon>Metazoa</taxon>
        <taxon>Ecdysozoa</taxon>
        <taxon>Arthropoda</taxon>
        <taxon>Crustacea</taxon>
        <taxon>Multicrustacea</taxon>
        <taxon>Malacostraca</taxon>
        <taxon>Eumalacostraca</taxon>
        <taxon>Eucarida</taxon>
        <taxon>Euphausiacea</taxon>
        <taxon>Euphausiidae</taxon>
        <taxon>Meganyctiphanes</taxon>
    </lineage>
</organism>
<dbReference type="Gene3D" id="3.90.550.10">
    <property type="entry name" value="Spore Coat Polysaccharide Biosynthesis Protein SpsA, Chain A"/>
    <property type="match status" value="1"/>
</dbReference>
<comment type="cofactor">
    <cofactor evidence="1 17 19">
        <name>Mn(2+)</name>
        <dbReference type="ChEBI" id="CHEBI:29035"/>
    </cofactor>
</comment>
<evidence type="ECO:0000256" key="8">
    <source>
        <dbReference type="ARBA" id="ARBA00022723"/>
    </source>
</evidence>
<keyword evidence="14 17" id="KW-0464">Manganese</keyword>
<evidence type="ECO:0000256" key="19">
    <source>
        <dbReference type="RuleBase" id="RU363127"/>
    </source>
</evidence>
<dbReference type="EC" id="2.4.1.135" evidence="5 19"/>
<evidence type="ECO:0000256" key="6">
    <source>
        <dbReference type="ARBA" id="ARBA00022679"/>
    </source>
</evidence>
<feature type="binding site" evidence="17">
    <location>
        <position position="215"/>
    </location>
    <ligand>
        <name>Mn(2+)</name>
        <dbReference type="ChEBI" id="CHEBI:29035"/>
    </ligand>
</feature>
<feature type="glycosylation site" description="N-linked (GlcNAc...) asparagine" evidence="18">
    <location>
        <position position="318"/>
    </location>
</feature>
<evidence type="ECO:0000256" key="5">
    <source>
        <dbReference type="ARBA" id="ARBA00012641"/>
    </source>
</evidence>
<dbReference type="GO" id="GO:0046872">
    <property type="term" value="F:metal ion binding"/>
    <property type="evidence" value="ECO:0007669"/>
    <property type="project" value="UniProtKB-KW"/>
</dbReference>
<dbReference type="InterPro" id="IPR005027">
    <property type="entry name" value="Glyco_trans_43"/>
</dbReference>
<comment type="similarity">
    <text evidence="4 19">Belongs to the glycosyltransferase 43 family.</text>
</comment>
<keyword evidence="12" id="KW-0472">Membrane</keyword>
<evidence type="ECO:0000256" key="9">
    <source>
        <dbReference type="ARBA" id="ARBA00022968"/>
    </source>
</evidence>
<dbReference type="AlphaFoldDB" id="A0AAV2RQB4"/>
<feature type="non-terminal residue" evidence="20">
    <location>
        <position position="363"/>
    </location>
</feature>
<evidence type="ECO:0000256" key="17">
    <source>
        <dbReference type="PIRSR" id="PIRSR605027-3"/>
    </source>
</evidence>
<evidence type="ECO:0000313" key="20">
    <source>
        <dbReference type="EMBL" id="CAL4131623.1"/>
    </source>
</evidence>
<accession>A0AAV2RQB4</accession>
<keyword evidence="21" id="KW-1185">Reference proteome</keyword>
<evidence type="ECO:0000256" key="14">
    <source>
        <dbReference type="ARBA" id="ARBA00023211"/>
    </source>
</evidence>
<dbReference type="PANTHER" id="PTHR10896">
    <property type="entry name" value="GALACTOSYLGALACTOSYLXYLOSYLPROTEIN 3-BETA-GLUCURONOSYLTRANSFERASE BETA-1,3-GLUCURONYLTRANSFERASE"/>
    <property type="match status" value="1"/>
</dbReference>
<evidence type="ECO:0000313" key="21">
    <source>
        <dbReference type="Proteomes" id="UP001497623"/>
    </source>
</evidence>
<evidence type="ECO:0000256" key="4">
    <source>
        <dbReference type="ARBA" id="ARBA00007706"/>
    </source>
</evidence>
<protein>
    <recommendedName>
        <fullName evidence="5 19">Galactosylgalactosylxylosylprotein 3-beta-glucuronosyltransferase</fullName>
        <ecNumber evidence="5 19">2.4.1.135</ecNumber>
    </recommendedName>
</protein>
<dbReference type="GO" id="GO:0015018">
    <property type="term" value="F:galactosylgalactosylxylosylprotein 3-beta-glucuronosyltransferase activity"/>
    <property type="evidence" value="ECO:0007669"/>
    <property type="project" value="UniProtKB-UniRule"/>
</dbReference>
<evidence type="ECO:0000256" key="11">
    <source>
        <dbReference type="ARBA" id="ARBA00023034"/>
    </source>
</evidence>
<keyword evidence="7" id="KW-0812">Transmembrane</keyword>
<evidence type="ECO:0000256" key="10">
    <source>
        <dbReference type="ARBA" id="ARBA00022989"/>
    </source>
</evidence>
<evidence type="ECO:0000256" key="2">
    <source>
        <dbReference type="ARBA" id="ARBA00004323"/>
    </source>
</evidence>